<dbReference type="EMBL" id="VUMI01000013">
    <property type="protein sequence ID" value="MSS88550.1"/>
    <property type="molecule type" value="Genomic_DNA"/>
</dbReference>
<dbReference type="GeneID" id="86053320"/>
<feature type="transmembrane region" description="Helical" evidence="1">
    <location>
        <begin position="132"/>
        <end position="152"/>
    </location>
</feature>
<evidence type="ECO:0000313" key="3">
    <source>
        <dbReference type="Proteomes" id="UP000436047"/>
    </source>
</evidence>
<feature type="transmembrane region" description="Helical" evidence="1">
    <location>
        <begin position="164"/>
        <end position="185"/>
    </location>
</feature>
<evidence type="ECO:0000313" key="2">
    <source>
        <dbReference type="EMBL" id="MSS88550.1"/>
    </source>
</evidence>
<protein>
    <submittedName>
        <fullName evidence="2">Uncharacterized protein</fullName>
    </submittedName>
</protein>
<keyword evidence="3" id="KW-1185">Reference proteome</keyword>
<keyword evidence="1" id="KW-0472">Membrane</keyword>
<dbReference type="Proteomes" id="UP000436047">
    <property type="component" value="Unassembled WGS sequence"/>
</dbReference>
<feature type="transmembrane region" description="Helical" evidence="1">
    <location>
        <begin position="197"/>
        <end position="219"/>
    </location>
</feature>
<accession>A0A6N7WGJ1</accession>
<dbReference type="AlphaFoldDB" id="A0A6N7WGJ1"/>
<comment type="caution">
    <text evidence="2">The sequence shown here is derived from an EMBL/GenBank/DDBJ whole genome shotgun (WGS) entry which is preliminary data.</text>
</comment>
<evidence type="ECO:0000256" key="1">
    <source>
        <dbReference type="SAM" id="Phobius"/>
    </source>
</evidence>
<proteinExistence type="predicted"/>
<dbReference type="RefSeq" id="WP_154464440.1">
    <property type="nucleotide sequence ID" value="NZ_JAXDZL010000110.1"/>
</dbReference>
<feature type="transmembrane region" description="Helical" evidence="1">
    <location>
        <begin position="93"/>
        <end position="112"/>
    </location>
</feature>
<name>A0A6N7WGJ1_9FIRM</name>
<keyword evidence="1" id="KW-1133">Transmembrane helix</keyword>
<feature type="transmembrane region" description="Helical" evidence="1">
    <location>
        <begin position="6"/>
        <end position="27"/>
    </location>
</feature>
<organism evidence="2 3">
    <name type="scientific">Eisenbergiella porci</name>
    <dbReference type="NCBI Taxonomy" id="2652274"/>
    <lineage>
        <taxon>Bacteria</taxon>
        <taxon>Bacillati</taxon>
        <taxon>Bacillota</taxon>
        <taxon>Clostridia</taxon>
        <taxon>Lachnospirales</taxon>
        <taxon>Lachnospiraceae</taxon>
        <taxon>Eisenbergiella</taxon>
    </lineage>
</organism>
<feature type="transmembrane region" description="Helical" evidence="1">
    <location>
        <begin position="34"/>
        <end position="52"/>
    </location>
</feature>
<keyword evidence="1" id="KW-0812">Transmembrane</keyword>
<sequence length="241" mass="28076">MIGMRLAQWLLTAAEMCGVFYIFLMFFERRSEKMWNSVLLGIMIVVLSGLTVWQREDTAMYSRYFMLACILAVTVAALAFFRTGFWKGLLATALYFETVYFLDVLSGYLGQLATGDEDFVAVIQKVLNPERLFVMTVSRLLVLGAVLAAVHYKGIVKNIFVRYKLVVAVFVLLEHIGLLYCDQVFYFSVVKKRRIDIYFVFFPLLILFVLILTIVFCIWKRRMNWRISVSGTRWRRKAIKK</sequence>
<reference evidence="2 3" key="1">
    <citation type="submission" date="2019-08" db="EMBL/GenBank/DDBJ databases">
        <title>In-depth cultivation of the pig gut microbiome towards novel bacterial diversity and tailored functional studies.</title>
        <authorList>
            <person name="Wylensek D."/>
            <person name="Hitch T.C.A."/>
            <person name="Clavel T."/>
        </authorList>
    </citation>
    <scope>NUCLEOTIDE SEQUENCE [LARGE SCALE GENOMIC DNA]</scope>
    <source>
        <strain evidence="2 3">WCA-389-WT-23B</strain>
    </source>
</reference>
<feature type="transmembrane region" description="Helical" evidence="1">
    <location>
        <begin position="64"/>
        <end position="81"/>
    </location>
</feature>
<gene>
    <name evidence="2" type="ORF">FYJ45_09650</name>
</gene>